<dbReference type="AlphaFoldDB" id="A0A9D2UXY6"/>
<dbReference type="InterPro" id="IPR000873">
    <property type="entry name" value="AMP-dep_synth/lig_dom"/>
</dbReference>
<comment type="similarity">
    <text evidence="1">Belongs to the ATP-dependent AMP-binding enzyme family.</text>
</comment>
<dbReference type="InterPro" id="IPR020845">
    <property type="entry name" value="AMP-binding_CS"/>
</dbReference>
<feature type="domain" description="AMP-binding enzyme C-terminal" evidence="4">
    <location>
        <begin position="426"/>
        <end position="502"/>
    </location>
</feature>
<evidence type="ECO:0000256" key="1">
    <source>
        <dbReference type="ARBA" id="ARBA00006432"/>
    </source>
</evidence>
<dbReference type="Gene3D" id="3.40.50.12780">
    <property type="entry name" value="N-terminal domain of ligase-like"/>
    <property type="match status" value="1"/>
</dbReference>
<proteinExistence type="inferred from homology"/>
<dbReference type="Pfam" id="PF00501">
    <property type="entry name" value="AMP-binding"/>
    <property type="match status" value="1"/>
</dbReference>
<dbReference type="PANTHER" id="PTHR43201">
    <property type="entry name" value="ACYL-COA SYNTHETASE"/>
    <property type="match status" value="1"/>
</dbReference>
<reference evidence="5" key="2">
    <citation type="submission" date="2021-09" db="EMBL/GenBank/DDBJ databases">
        <authorList>
            <person name="Gilroy R."/>
        </authorList>
    </citation>
    <scope>NUCLEOTIDE SEQUENCE</scope>
    <source>
        <strain evidence="5">ChiGjej6B6-11269</strain>
    </source>
</reference>
<evidence type="ECO:0000313" key="6">
    <source>
        <dbReference type="Proteomes" id="UP000786989"/>
    </source>
</evidence>
<comment type="caution">
    <text evidence="5">The sequence shown here is derived from an EMBL/GenBank/DDBJ whole genome shotgun (WGS) entry which is preliminary data.</text>
</comment>
<dbReference type="GO" id="GO:0031956">
    <property type="term" value="F:medium-chain fatty acid-CoA ligase activity"/>
    <property type="evidence" value="ECO:0007669"/>
    <property type="project" value="TreeGrafter"/>
</dbReference>
<dbReference type="PANTHER" id="PTHR43201:SF5">
    <property type="entry name" value="MEDIUM-CHAIN ACYL-COA LIGASE ACSF2, MITOCHONDRIAL"/>
    <property type="match status" value="1"/>
</dbReference>
<dbReference type="Gene3D" id="3.30.300.30">
    <property type="match status" value="1"/>
</dbReference>
<protein>
    <submittedName>
        <fullName evidence="5">Acyl--CoA ligase</fullName>
    </submittedName>
</protein>
<dbReference type="EMBL" id="DYWI01000150">
    <property type="protein sequence ID" value="HJF66010.1"/>
    <property type="molecule type" value="Genomic_DNA"/>
</dbReference>
<sequence>MSSNHSGKDATCCAVSDSSLLASLKRGFLSDPLRQVIVSPEGGMSYATGYKLACALAVCLESEYGIKPGATVALSCGNVPYAPIVMAAVEACGARLAFLPDALNQNDISHCVGLVHPSLFIVNKTDYFHMVHSVAPNAKVLSVGVQGGNCLSVEGLASRRLSLGGAPNPSDRSSAAEYVVFSSGSTGFPKAILNKSSSFLFTGKAIRDALGIVSNDVVFVPVPIAHVFGIVSLYACLGACATMAIMGKYLPDVACSFIETVGATVHMGVPTMYVRELRMNQDGEWNLASLRCGLVAGAGCPRKVFSEFQNRYGCRLILSYGMSETASALTIADLSWSAEMRATSDGGPLCGVEIMLDDASGEILCRTPAMMEGIILQDGSFDSGVDESGWLHTGDVGSIDECGRLSIVGRIKDIVIRGGVNIFPAEVERIYYDNSAISECCLCGYADAELGERTALAVIMRKGFERVSAYELRAYAKGRIEKGKIPDIVLKMDDFPRLTSGKIDKKKLKVRVNGILQRIGALSSIPERSGNA</sequence>
<reference evidence="5" key="1">
    <citation type="journal article" date="2021" name="PeerJ">
        <title>Extensive microbial diversity within the chicken gut microbiome revealed by metagenomics and culture.</title>
        <authorList>
            <person name="Gilroy R."/>
            <person name="Ravi A."/>
            <person name="Getino M."/>
            <person name="Pursley I."/>
            <person name="Horton D.L."/>
            <person name="Alikhan N.F."/>
            <person name="Baker D."/>
            <person name="Gharbi K."/>
            <person name="Hall N."/>
            <person name="Watson M."/>
            <person name="Adriaenssens E.M."/>
            <person name="Foster-Nyarko E."/>
            <person name="Jarju S."/>
            <person name="Secka A."/>
            <person name="Antonio M."/>
            <person name="Oren A."/>
            <person name="Chaudhuri R.R."/>
            <person name="La Ragione R."/>
            <person name="Hildebrand F."/>
            <person name="Pallen M.J."/>
        </authorList>
    </citation>
    <scope>NUCLEOTIDE SEQUENCE</scope>
    <source>
        <strain evidence="5">ChiGjej6B6-11269</strain>
    </source>
</reference>
<evidence type="ECO:0000313" key="5">
    <source>
        <dbReference type="EMBL" id="HJF66010.1"/>
    </source>
</evidence>
<feature type="domain" description="AMP-dependent synthetase/ligase" evidence="3">
    <location>
        <begin position="35"/>
        <end position="373"/>
    </location>
</feature>
<dbReference type="InterPro" id="IPR042099">
    <property type="entry name" value="ANL_N_sf"/>
</dbReference>
<keyword evidence="2 5" id="KW-0436">Ligase</keyword>
<dbReference type="SUPFAM" id="SSF56801">
    <property type="entry name" value="Acetyl-CoA synthetase-like"/>
    <property type="match status" value="1"/>
</dbReference>
<evidence type="ECO:0000259" key="3">
    <source>
        <dbReference type="Pfam" id="PF00501"/>
    </source>
</evidence>
<dbReference type="InterPro" id="IPR045851">
    <property type="entry name" value="AMP-bd_C_sf"/>
</dbReference>
<dbReference type="Proteomes" id="UP000786989">
    <property type="component" value="Unassembled WGS sequence"/>
</dbReference>
<gene>
    <name evidence="5" type="ORF">K8U77_07870</name>
</gene>
<name>A0A9D2UXY6_9ACTN</name>
<dbReference type="GO" id="GO:0006631">
    <property type="term" value="P:fatty acid metabolic process"/>
    <property type="evidence" value="ECO:0007669"/>
    <property type="project" value="TreeGrafter"/>
</dbReference>
<dbReference type="CDD" id="cd04433">
    <property type="entry name" value="AFD_class_I"/>
    <property type="match status" value="1"/>
</dbReference>
<accession>A0A9D2UXY6</accession>
<dbReference type="InterPro" id="IPR025110">
    <property type="entry name" value="AMP-bd_C"/>
</dbReference>
<evidence type="ECO:0000256" key="2">
    <source>
        <dbReference type="ARBA" id="ARBA00022598"/>
    </source>
</evidence>
<dbReference type="Pfam" id="PF13193">
    <property type="entry name" value="AMP-binding_C"/>
    <property type="match status" value="1"/>
</dbReference>
<evidence type="ECO:0000259" key="4">
    <source>
        <dbReference type="Pfam" id="PF13193"/>
    </source>
</evidence>
<dbReference type="PROSITE" id="PS00455">
    <property type="entry name" value="AMP_BINDING"/>
    <property type="match status" value="1"/>
</dbReference>
<organism evidence="5 6">
    <name type="scientific">Slackia equolifaciens</name>
    <dbReference type="NCBI Taxonomy" id="498718"/>
    <lineage>
        <taxon>Bacteria</taxon>
        <taxon>Bacillati</taxon>
        <taxon>Actinomycetota</taxon>
        <taxon>Coriobacteriia</taxon>
        <taxon>Eggerthellales</taxon>
        <taxon>Eggerthellaceae</taxon>
        <taxon>Slackia</taxon>
    </lineage>
</organism>